<evidence type="ECO:0000256" key="3">
    <source>
        <dbReference type="PIRSR" id="PIRSR603564-2"/>
    </source>
</evidence>
<keyword evidence="3" id="KW-0479">Metal-binding</keyword>
<dbReference type="PRINTS" id="PR01404">
    <property type="entry name" value="NPPPHYDRLASE"/>
</dbReference>
<evidence type="ECO:0000313" key="5">
    <source>
        <dbReference type="EMBL" id="OUL56673.1"/>
    </source>
</evidence>
<evidence type="ECO:0000313" key="6">
    <source>
        <dbReference type="Proteomes" id="UP000194841"/>
    </source>
</evidence>
<dbReference type="PANTHER" id="PTHR21340">
    <property type="entry name" value="DIADENOSINE 5,5-P1,P4-TETRAPHOSPHATE PYROPHOSPHOHYDROLASE MUTT"/>
    <property type="match status" value="1"/>
</dbReference>
<keyword evidence="3" id="KW-0460">Magnesium</keyword>
<dbReference type="PROSITE" id="PS00893">
    <property type="entry name" value="NUDIX_BOX"/>
    <property type="match status" value="1"/>
</dbReference>
<dbReference type="NCBIfam" id="NF006961">
    <property type="entry name" value="PRK09438.1"/>
    <property type="match status" value="1"/>
</dbReference>
<comment type="caution">
    <text evidence="5">The sequence shown here is derived from an EMBL/GenBank/DDBJ whole genome shotgun (WGS) entry which is preliminary data.</text>
</comment>
<dbReference type="Proteomes" id="UP000194841">
    <property type="component" value="Unassembled WGS sequence"/>
</dbReference>
<dbReference type="Pfam" id="PF00293">
    <property type="entry name" value="NUDIX"/>
    <property type="match status" value="1"/>
</dbReference>
<dbReference type="AlphaFoldDB" id="A0A244CM26"/>
<dbReference type="CDD" id="cd04664">
    <property type="entry name" value="NUDIX_DHNTPase_like"/>
    <property type="match status" value="1"/>
</dbReference>
<dbReference type="Gene3D" id="3.90.79.10">
    <property type="entry name" value="Nucleoside Triphosphate Pyrophosphohydrolase"/>
    <property type="match status" value="1"/>
</dbReference>
<protein>
    <submittedName>
        <fullName evidence="5">Dihydroneopterin triphosphate diphosphatase</fullName>
    </submittedName>
</protein>
<dbReference type="RefSeq" id="WP_086744928.1">
    <property type="nucleotide sequence ID" value="NZ_MWPV01000005.1"/>
</dbReference>
<dbReference type="GO" id="GO:0008828">
    <property type="term" value="F:dATP diphosphatase activity"/>
    <property type="evidence" value="ECO:0007669"/>
    <property type="project" value="InterPro"/>
</dbReference>
<dbReference type="InterPro" id="IPR003564">
    <property type="entry name" value="DHNTPase"/>
</dbReference>
<dbReference type="GO" id="GO:0046656">
    <property type="term" value="P:folic acid biosynthetic process"/>
    <property type="evidence" value="ECO:0007669"/>
    <property type="project" value="InterPro"/>
</dbReference>
<dbReference type="InterPro" id="IPR020084">
    <property type="entry name" value="NUDIX_hydrolase_CS"/>
</dbReference>
<sequence>MNNYFQSTHVPHSISLRQPLSVLVVIHTVNKSCLLIQRADDPNFWQSVTGGIEHTETPLETAYRELKEETGIDAHALGLTIIDKHKTNQYQIRDCWRHRYHDNALINTEHVFTICVPDEVAIILDPSEHTDYIWLPQHAAADKVWSESNKNEILAL</sequence>
<dbReference type="InterPro" id="IPR051325">
    <property type="entry name" value="Nudix_hydrolase_domain"/>
</dbReference>
<accession>A0A244CM26</accession>
<comment type="cofactor">
    <cofactor evidence="3">
        <name>Mg(2+)</name>
        <dbReference type="ChEBI" id="CHEBI:18420"/>
    </cofactor>
    <text evidence="3">Binds 1 Mg(2+) ion per subunit.</text>
</comment>
<organism evidence="5 6">
    <name type="scientific">Pseudoalteromonas ulvae</name>
    <dbReference type="NCBI Taxonomy" id="107327"/>
    <lineage>
        <taxon>Bacteria</taxon>
        <taxon>Pseudomonadati</taxon>
        <taxon>Pseudomonadota</taxon>
        <taxon>Gammaproteobacteria</taxon>
        <taxon>Alteromonadales</taxon>
        <taxon>Pseudoalteromonadaceae</taxon>
        <taxon>Pseudoalteromonas</taxon>
    </lineage>
</organism>
<dbReference type="GO" id="GO:0004081">
    <property type="term" value="F:bis(5'-nucleosyl)-tetraphosphatase (asymmetrical) activity"/>
    <property type="evidence" value="ECO:0007669"/>
    <property type="project" value="TreeGrafter"/>
</dbReference>
<feature type="binding site" evidence="2">
    <location>
        <position position="146"/>
    </location>
    <ligand>
        <name>substrate</name>
    </ligand>
</feature>
<evidence type="ECO:0000256" key="2">
    <source>
        <dbReference type="PIRSR" id="PIRSR603564-1"/>
    </source>
</evidence>
<evidence type="ECO:0000256" key="1">
    <source>
        <dbReference type="ARBA" id="ARBA00022801"/>
    </source>
</evidence>
<gene>
    <name evidence="5" type="ORF">B1199_14955</name>
</gene>
<feature type="binding site" evidence="2">
    <location>
        <position position="49"/>
    </location>
    <ligand>
        <name>substrate</name>
    </ligand>
</feature>
<keyword evidence="6" id="KW-1185">Reference proteome</keyword>
<proteinExistence type="predicted"/>
<evidence type="ECO:0000259" key="4">
    <source>
        <dbReference type="PROSITE" id="PS51462"/>
    </source>
</evidence>
<dbReference type="EMBL" id="MWPV01000005">
    <property type="protein sequence ID" value="OUL56673.1"/>
    <property type="molecule type" value="Genomic_DNA"/>
</dbReference>
<feature type="binding site" evidence="3">
    <location>
        <position position="65"/>
    </location>
    <ligand>
        <name>Mg(2+)</name>
        <dbReference type="ChEBI" id="CHEBI:18420"/>
    </ligand>
</feature>
<reference evidence="5 6" key="1">
    <citation type="submission" date="2017-02" db="EMBL/GenBank/DDBJ databases">
        <title>Pseudoalteromonas ulvae TC14 Genome.</title>
        <authorList>
            <person name="Molmeret M."/>
        </authorList>
    </citation>
    <scope>NUCLEOTIDE SEQUENCE [LARGE SCALE GENOMIC DNA]</scope>
    <source>
        <strain evidence="5">TC14</strain>
    </source>
</reference>
<dbReference type="InterPro" id="IPR015797">
    <property type="entry name" value="NUDIX_hydrolase-like_dom_sf"/>
</dbReference>
<keyword evidence="1" id="KW-0378">Hydrolase</keyword>
<dbReference type="SUPFAM" id="SSF55811">
    <property type="entry name" value="Nudix"/>
    <property type="match status" value="1"/>
</dbReference>
<feature type="binding site" evidence="3">
    <location>
        <position position="69"/>
    </location>
    <ligand>
        <name>Mg(2+)</name>
        <dbReference type="ChEBI" id="CHEBI:18420"/>
    </ligand>
</feature>
<feature type="domain" description="Nudix hydrolase" evidence="4">
    <location>
        <begin position="16"/>
        <end position="156"/>
    </location>
</feature>
<dbReference type="GO" id="GO:0019177">
    <property type="term" value="F:dihydroneopterin triphosphate pyrophosphohydrolase activity"/>
    <property type="evidence" value="ECO:0007669"/>
    <property type="project" value="InterPro"/>
</dbReference>
<dbReference type="GO" id="GO:0006754">
    <property type="term" value="P:ATP biosynthetic process"/>
    <property type="evidence" value="ECO:0007669"/>
    <property type="project" value="TreeGrafter"/>
</dbReference>
<name>A0A244CM26_PSEDV</name>
<feature type="binding site" evidence="3">
    <location>
        <position position="128"/>
    </location>
    <ligand>
        <name>Mg(2+)</name>
        <dbReference type="ChEBI" id="CHEBI:18420"/>
    </ligand>
</feature>
<dbReference type="PROSITE" id="PS51462">
    <property type="entry name" value="NUDIX"/>
    <property type="match status" value="1"/>
</dbReference>
<dbReference type="PANTHER" id="PTHR21340:SF0">
    <property type="entry name" value="BIS(5'-NUCLEOSYL)-TETRAPHOSPHATASE [ASYMMETRICAL]"/>
    <property type="match status" value="1"/>
</dbReference>
<dbReference type="OrthoDB" id="7066556at2"/>
<feature type="binding site" evidence="2">
    <location>
        <position position="38"/>
    </location>
    <ligand>
        <name>substrate</name>
    </ligand>
</feature>
<dbReference type="GO" id="GO:0046872">
    <property type="term" value="F:metal ion binding"/>
    <property type="evidence" value="ECO:0007669"/>
    <property type="project" value="UniProtKB-KW"/>
</dbReference>
<dbReference type="InterPro" id="IPR000086">
    <property type="entry name" value="NUDIX_hydrolase_dom"/>
</dbReference>
<dbReference type="GO" id="GO:0006167">
    <property type="term" value="P:AMP biosynthetic process"/>
    <property type="evidence" value="ECO:0007669"/>
    <property type="project" value="TreeGrafter"/>
</dbReference>